<name>A0A6A4WE22_AMPAM</name>
<feature type="coiled-coil region" evidence="1">
    <location>
        <begin position="479"/>
        <end position="531"/>
    </location>
</feature>
<feature type="chain" id="PRO_5025426699" evidence="2">
    <location>
        <begin position="19"/>
        <end position="548"/>
    </location>
</feature>
<dbReference type="EMBL" id="VIIS01001115">
    <property type="protein sequence ID" value="KAF0301850.1"/>
    <property type="molecule type" value="Genomic_DNA"/>
</dbReference>
<proteinExistence type="predicted"/>
<evidence type="ECO:0000256" key="2">
    <source>
        <dbReference type="SAM" id="SignalP"/>
    </source>
</evidence>
<gene>
    <name evidence="3" type="primary">LanB2_6</name>
    <name evidence="3" type="ORF">FJT64_003062</name>
</gene>
<keyword evidence="2" id="KW-0732">Signal</keyword>
<feature type="coiled-coil region" evidence="1">
    <location>
        <begin position="243"/>
        <end position="270"/>
    </location>
</feature>
<evidence type="ECO:0000256" key="1">
    <source>
        <dbReference type="SAM" id="Coils"/>
    </source>
</evidence>
<evidence type="ECO:0000313" key="3">
    <source>
        <dbReference type="EMBL" id="KAF0301850.1"/>
    </source>
</evidence>
<feature type="signal peptide" evidence="2">
    <location>
        <begin position="1"/>
        <end position="18"/>
    </location>
</feature>
<keyword evidence="4" id="KW-1185">Reference proteome</keyword>
<dbReference type="OrthoDB" id="430826at2759"/>
<reference evidence="3 4" key="1">
    <citation type="submission" date="2019-07" db="EMBL/GenBank/DDBJ databases">
        <title>Draft genome assembly of a fouling barnacle, Amphibalanus amphitrite (Darwin, 1854): The first reference genome for Thecostraca.</title>
        <authorList>
            <person name="Kim W."/>
        </authorList>
    </citation>
    <scope>NUCLEOTIDE SEQUENCE [LARGE SCALE GENOMIC DNA]</scope>
    <source>
        <strain evidence="3">SNU_AA5</strain>
        <tissue evidence="3">Soma without cirri and trophi</tissue>
    </source>
</reference>
<sequence>MKFLLLSAVLLLLGTASAQRAATQQQTPECHQCYTLVERAVEEYRRLLAKLDGLLQTIGTDLSSSEDREFQRQISILRVNIKDLNDDARRAVLRGSSPLLLLGDLQERIEVVKREAGTLLVFIDQSRLVTGQCDRTITEAEQIIARLEAALKGAFAYLNGEGQDALLLAIKQSQQFGLQSAQMSQIAREARQLAERHEQEAKALISRTGLAVSNSTAAYQLAYTLLEQQTNYSSEIDLLTASLTSTELLVAQTRELAQQAQREAAEVYENAFNLYTEARAGFGRFDIDGLKRSADYLRADKDISSLKILIERGFSQQMAANELMARQAVAAGEQTLAEAQKTLETLLRFDRQVQESRELAQAALSRVSDILAMVELAESQTRQAGLALQGADRDAAVARDGAGEAEGLAEEAYQEVVRIKTETAFTSERAAALRAEASRTSTQISETTISVERYERQVTVDSALAREALEKAGLAAGNARDAQTRVEAALKLLQELLAQLASAGDLDLAALEQLERRLAAAEAQLNEAELLTKMEEFRRHRIQQDRMD</sequence>
<dbReference type="AlphaFoldDB" id="A0A6A4WE22"/>
<protein>
    <submittedName>
        <fullName evidence="3">Laminin subunit gamma-1</fullName>
    </submittedName>
</protein>
<accession>A0A6A4WE22</accession>
<evidence type="ECO:0000313" key="4">
    <source>
        <dbReference type="Proteomes" id="UP000440578"/>
    </source>
</evidence>
<comment type="caution">
    <text evidence="3">The sequence shown here is derived from an EMBL/GenBank/DDBJ whole genome shotgun (WGS) entry which is preliminary data.</text>
</comment>
<dbReference type="Proteomes" id="UP000440578">
    <property type="component" value="Unassembled WGS sequence"/>
</dbReference>
<feature type="coiled-coil region" evidence="1">
    <location>
        <begin position="180"/>
        <end position="207"/>
    </location>
</feature>
<organism evidence="3 4">
    <name type="scientific">Amphibalanus amphitrite</name>
    <name type="common">Striped barnacle</name>
    <name type="synonym">Balanus amphitrite</name>
    <dbReference type="NCBI Taxonomy" id="1232801"/>
    <lineage>
        <taxon>Eukaryota</taxon>
        <taxon>Metazoa</taxon>
        <taxon>Ecdysozoa</taxon>
        <taxon>Arthropoda</taxon>
        <taxon>Crustacea</taxon>
        <taxon>Multicrustacea</taxon>
        <taxon>Cirripedia</taxon>
        <taxon>Thoracica</taxon>
        <taxon>Thoracicalcarea</taxon>
        <taxon>Balanomorpha</taxon>
        <taxon>Balanoidea</taxon>
        <taxon>Balanidae</taxon>
        <taxon>Amphibalaninae</taxon>
        <taxon>Amphibalanus</taxon>
    </lineage>
</organism>
<keyword evidence="1" id="KW-0175">Coiled coil</keyword>